<feature type="domain" description="Sulfatase-modifying factor enzyme-like" evidence="4">
    <location>
        <begin position="163"/>
        <end position="411"/>
    </location>
</feature>
<keyword evidence="1" id="KW-0560">Oxidoreductase</keyword>
<dbReference type="SUPFAM" id="SSF56436">
    <property type="entry name" value="C-type lectin-like"/>
    <property type="match status" value="1"/>
</dbReference>
<dbReference type="Gene3D" id="1.20.120.450">
    <property type="entry name" value="dinb family like domain"/>
    <property type="match status" value="1"/>
</dbReference>
<sequence length="414" mass="47840">MPRFRADDLVDARERTLALVADLRDEDLLVPLLPTINPLLWELGHVAFFAEHWTLRTILGAPSLLPGSERLYDSAKIAHDARWALPLPSRSETLAYLERQLEATLDAPYLDERSEYFNTLALFHEDMHGEATIYTRQTLEYPAPRLATFAPPSVRVEIEGDASIPAGRYHIGARRDDDFVFDNEKWEHEVELDGFRIARRCVTCAEFRAFVEDGGYHHQSLWSEEGWLWRVAARAEQPSLWRRSNESWERRHFQRHIPLRDRDPVVHVNAYEAEAFARWAGRRLPSEAEWEVAAMGGGRRRYPWGERPAHRDAANLDGWFGDVVSVDAFAESASPWGCVQMIGNVWEWTASPFLPYPGFSADPYAEYSQPWFGVQRSLRGGAWSSRARMLSTRWRNFYLPHRRDIITGFRTCAL</sequence>
<dbReference type="InterPro" id="IPR016187">
    <property type="entry name" value="CTDL_fold"/>
</dbReference>
<organism evidence="6">
    <name type="scientific">mine drainage metagenome</name>
    <dbReference type="NCBI Taxonomy" id="410659"/>
    <lineage>
        <taxon>unclassified sequences</taxon>
        <taxon>metagenomes</taxon>
        <taxon>ecological metagenomes</taxon>
    </lineage>
</organism>
<evidence type="ECO:0000256" key="1">
    <source>
        <dbReference type="ARBA" id="ARBA00023002"/>
    </source>
</evidence>
<dbReference type="InterPro" id="IPR051043">
    <property type="entry name" value="Sulfatase_Mod_Factor_Kinase"/>
</dbReference>
<protein>
    <recommendedName>
        <fullName evidence="7">Ergothioneine biosynthesis protein EgtB</fullName>
    </recommendedName>
</protein>
<dbReference type="SUPFAM" id="SSF109854">
    <property type="entry name" value="DinB/YfiT-like putative metalloenzymes"/>
    <property type="match status" value="1"/>
</dbReference>
<dbReference type="NCBIfam" id="TIGR04373">
    <property type="entry name" value="egtB_X_signatur"/>
    <property type="match status" value="1"/>
</dbReference>
<dbReference type="PANTHER" id="PTHR23150:SF36">
    <property type="entry name" value="HERCYNINE OXYGENASE"/>
    <property type="match status" value="1"/>
</dbReference>
<evidence type="ECO:0000256" key="3">
    <source>
        <dbReference type="ARBA" id="ARBA00037882"/>
    </source>
</evidence>
<evidence type="ECO:0008006" key="7">
    <source>
        <dbReference type="Google" id="ProtNLM"/>
    </source>
</evidence>
<dbReference type="PANTHER" id="PTHR23150">
    <property type="entry name" value="SULFATASE MODIFYING FACTOR 1, 2"/>
    <property type="match status" value="1"/>
</dbReference>
<dbReference type="InterPro" id="IPR005532">
    <property type="entry name" value="SUMF_dom"/>
</dbReference>
<dbReference type="InterPro" id="IPR024775">
    <property type="entry name" value="DinB-like"/>
</dbReference>
<evidence type="ECO:0000256" key="2">
    <source>
        <dbReference type="ARBA" id="ARBA00023004"/>
    </source>
</evidence>
<proteinExistence type="predicted"/>
<dbReference type="Pfam" id="PF03781">
    <property type="entry name" value="FGE-sulfatase"/>
    <property type="match status" value="1"/>
</dbReference>
<dbReference type="NCBIfam" id="NF041186">
    <property type="entry name" value="SenA"/>
    <property type="match status" value="1"/>
</dbReference>
<dbReference type="InterPro" id="IPR042095">
    <property type="entry name" value="SUMF_sf"/>
</dbReference>
<dbReference type="InterPro" id="IPR034660">
    <property type="entry name" value="DinB/YfiT-like"/>
</dbReference>
<dbReference type="Gene3D" id="3.90.1580.10">
    <property type="entry name" value="paralog of FGE (formylglycine-generating enzyme)"/>
    <property type="match status" value="1"/>
</dbReference>
<reference evidence="6" key="1">
    <citation type="submission" date="2009-10" db="EMBL/GenBank/DDBJ databases">
        <title>Diversity of trophic interactions inside an arsenic-rich microbial ecosystem.</title>
        <authorList>
            <person name="Bertin P.N."/>
            <person name="Heinrich-Salmeron A."/>
            <person name="Pelletier E."/>
            <person name="Goulhen-Chollet F."/>
            <person name="Arsene-Ploetze F."/>
            <person name="Gallien S."/>
            <person name="Calteau A."/>
            <person name="Vallenet D."/>
            <person name="Casiot C."/>
            <person name="Chane-Woon-Ming B."/>
            <person name="Giloteaux L."/>
            <person name="Barakat M."/>
            <person name="Bonnefoy V."/>
            <person name="Bruneel O."/>
            <person name="Chandler M."/>
            <person name="Cleiss J."/>
            <person name="Duran R."/>
            <person name="Elbaz-Poulichet F."/>
            <person name="Fonknechten N."/>
            <person name="Lauga B."/>
            <person name="Mornico D."/>
            <person name="Ortet P."/>
            <person name="Schaeffer C."/>
            <person name="Siguier P."/>
            <person name="Alexander Thil Smith A."/>
            <person name="Van Dorsselaer A."/>
            <person name="Weissenbach J."/>
            <person name="Medigue C."/>
            <person name="Le Paslier D."/>
        </authorList>
    </citation>
    <scope>NUCLEOTIDE SEQUENCE</scope>
</reference>
<keyword evidence="2" id="KW-0408">Iron</keyword>
<feature type="domain" description="DinB-like" evidence="5">
    <location>
        <begin position="9"/>
        <end position="106"/>
    </location>
</feature>
<evidence type="ECO:0000259" key="4">
    <source>
        <dbReference type="Pfam" id="PF03781"/>
    </source>
</evidence>
<dbReference type="InterPro" id="IPR030809">
    <property type="entry name" value="EgtB_signatur"/>
</dbReference>
<evidence type="ECO:0000313" key="6">
    <source>
        <dbReference type="EMBL" id="CBH74828.1"/>
    </source>
</evidence>
<accession>E6PEE3</accession>
<evidence type="ECO:0000259" key="5">
    <source>
        <dbReference type="Pfam" id="PF12867"/>
    </source>
</evidence>
<dbReference type="EMBL" id="CABL01000004">
    <property type="protein sequence ID" value="CBH74828.1"/>
    <property type="molecule type" value="Genomic_DNA"/>
</dbReference>
<name>E6PEE3_9ZZZZ</name>
<comment type="pathway">
    <text evidence="3">Amino-acid biosynthesis; ergothioneine biosynthesis.</text>
</comment>
<comment type="caution">
    <text evidence="6">The sequence shown here is derived from an EMBL/GenBank/DDBJ whole genome shotgun (WGS) entry which is preliminary data.</text>
</comment>
<dbReference type="Pfam" id="PF12867">
    <property type="entry name" value="DinB_2"/>
    <property type="match status" value="1"/>
</dbReference>
<gene>
    <name evidence="6" type="ORF">CARN1_0362</name>
</gene>
<dbReference type="AlphaFoldDB" id="E6PEE3"/>